<dbReference type="AlphaFoldDB" id="A0A1M5KTD6"/>
<dbReference type="InterPro" id="IPR043519">
    <property type="entry name" value="NT_sf"/>
</dbReference>
<dbReference type="GO" id="GO:0016740">
    <property type="term" value="F:transferase activity"/>
    <property type="evidence" value="ECO:0007669"/>
    <property type="project" value="UniProtKB-KW"/>
</dbReference>
<dbReference type="InterPro" id="IPR041633">
    <property type="entry name" value="Polbeta"/>
</dbReference>
<dbReference type="Pfam" id="PF18765">
    <property type="entry name" value="Polbeta"/>
    <property type="match status" value="1"/>
</dbReference>
<keyword evidence="2" id="KW-0808">Transferase</keyword>
<evidence type="ECO:0000313" key="3">
    <source>
        <dbReference type="Proteomes" id="UP000183945"/>
    </source>
</evidence>
<accession>A0A1M5KTD6</accession>
<evidence type="ECO:0000259" key="1">
    <source>
        <dbReference type="Pfam" id="PF18765"/>
    </source>
</evidence>
<dbReference type="RefSeq" id="WP_072881270.1">
    <property type="nucleotide sequence ID" value="NZ_FQVT01000016.1"/>
</dbReference>
<name>A0A1M5KTD6_SALEC</name>
<dbReference type="OrthoDB" id="9803106at2"/>
<feature type="domain" description="Polymerase beta nucleotidyltransferase" evidence="1">
    <location>
        <begin position="14"/>
        <end position="103"/>
    </location>
</feature>
<gene>
    <name evidence="2" type="ORF">SAMN05444483_11617</name>
</gene>
<reference evidence="3" key="1">
    <citation type="submission" date="2016-11" db="EMBL/GenBank/DDBJ databases">
        <authorList>
            <person name="Varghese N."/>
            <person name="Submissions S."/>
        </authorList>
    </citation>
    <scope>NUCLEOTIDE SEQUENCE [LARGE SCALE GENOMIC DNA]</scope>
    <source>
        <strain evidence="3">DSM 24579</strain>
    </source>
</reference>
<sequence>MIEKHGLSKNTVCKINSVFAEFFKVKKVVLYGSQAIGNYRPGSDIDLAIFSEEINFTELLDIERKLDGLDLVYTIDLLLFSKLDNEKLRQHILNFGKVFYKKSSSEVKI</sequence>
<dbReference type="SUPFAM" id="SSF81301">
    <property type="entry name" value="Nucleotidyltransferase"/>
    <property type="match status" value="1"/>
</dbReference>
<dbReference type="EMBL" id="FQVT01000016">
    <property type="protein sequence ID" value="SHG55423.1"/>
    <property type="molecule type" value="Genomic_DNA"/>
</dbReference>
<dbReference type="Proteomes" id="UP000183945">
    <property type="component" value="Unassembled WGS sequence"/>
</dbReference>
<proteinExistence type="predicted"/>
<evidence type="ECO:0000313" key="2">
    <source>
        <dbReference type="EMBL" id="SHG55423.1"/>
    </source>
</evidence>
<keyword evidence="3" id="KW-1185">Reference proteome</keyword>
<protein>
    <submittedName>
        <fullName evidence="2">Predicted nucleotidyltransferase</fullName>
    </submittedName>
</protein>
<dbReference type="STRING" id="1073325.SAMN05444483_11617"/>
<dbReference type="CDD" id="cd05403">
    <property type="entry name" value="NT_KNTase_like"/>
    <property type="match status" value="1"/>
</dbReference>
<organism evidence="2 3">
    <name type="scientific">Salegentibacter echinorum</name>
    <dbReference type="NCBI Taxonomy" id="1073325"/>
    <lineage>
        <taxon>Bacteria</taxon>
        <taxon>Pseudomonadati</taxon>
        <taxon>Bacteroidota</taxon>
        <taxon>Flavobacteriia</taxon>
        <taxon>Flavobacteriales</taxon>
        <taxon>Flavobacteriaceae</taxon>
        <taxon>Salegentibacter</taxon>
    </lineage>
</organism>
<dbReference type="Gene3D" id="3.30.460.10">
    <property type="entry name" value="Beta Polymerase, domain 2"/>
    <property type="match status" value="1"/>
</dbReference>